<evidence type="ECO:0000313" key="3">
    <source>
        <dbReference type="Proteomes" id="UP000887013"/>
    </source>
</evidence>
<evidence type="ECO:0000313" key="2">
    <source>
        <dbReference type="EMBL" id="GFU28209.1"/>
    </source>
</evidence>
<protein>
    <submittedName>
        <fullName evidence="2">Uncharacterized protein</fullName>
    </submittedName>
</protein>
<reference evidence="2" key="1">
    <citation type="submission" date="2020-08" db="EMBL/GenBank/DDBJ databases">
        <title>Multicomponent nature underlies the extraordinary mechanical properties of spider dragline silk.</title>
        <authorList>
            <person name="Kono N."/>
            <person name="Nakamura H."/>
            <person name="Mori M."/>
            <person name="Yoshida Y."/>
            <person name="Ohtoshi R."/>
            <person name="Malay A.D."/>
            <person name="Moran D.A.P."/>
            <person name="Tomita M."/>
            <person name="Numata K."/>
            <person name="Arakawa K."/>
        </authorList>
    </citation>
    <scope>NUCLEOTIDE SEQUENCE</scope>
</reference>
<gene>
    <name evidence="2" type="ORF">NPIL_152871</name>
</gene>
<dbReference type="Proteomes" id="UP000887013">
    <property type="component" value="Unassembled WGS sequence"/>
</dbReference>
<name>A0A8X6UFT1_NEPPI</name>
<proteinExistence type="predicted"/>
<dbReference type="AlphaFoldDB" id="A0A8X6UFT1"/>
<comment type="caution">
    <text evidence="2">The sequence shown here is derived from an EMBL/GenBank/DDBJ whole genome shotgun (WGS) entry which is preliminary data.</text>
</comment>
<accession>A0A8X6UFT1</accession>
<organism evidence="2 3">
    <name type="scientific">Nephila pilipes</name>
    <name type="common">Giant wood spider</name>
    <name type="synonym">Nephila maculata</name>
    <dbReference type="NCBI Taxonomy" id="299642"/>
    <lineage>
        <taxon>Eukaryota</taxon>
        <taxon>Metazoa</taxon>
        <taxon>Ecdysozoa</taxon>
        <taxon>Arthropoda</taxon>
        <taxon>Chelicerata</taxon>
        <taxon>Arachnida</taxon>
        <taxon>Araneae</taxon>
        <taxon>Araneomorphae</taxon>
        <taxon>Entelegynae</taxon>
        <taxon>Araneoidea</taxon>
        <taxon>Nephilidae</taxon>
        <taxon>Nephila</taxon>
    </lineage>
</organism>
<dbReference type="EMBL" id="BMAW01082248">
    <property type="protein sequence ID" value="GFU28209.1"/>
    <property type="molecule type" value="Genomic_DNA"/>
</dbReference>
<evidence type="ECO:0000256" key="1">
    <source>
        <dbReference type="SAM" id="MobiDB-lite"/>
    </source>
</evidence>
<sequence length="104" mass="11961">MDLKLKLENVYEKAGSEKMVDRIEDTQHSWQIWVKGIDELKCMMKRTMEMNQVPCYLPPLIYNTSSSILTPRVLIHSATLSATLDPSQTKCHPTFDSSKSHSLY</sequence>
<feature type="region of interest" description="Disordered" evidence="1">
    <location>
        <begin position="85"/>
        <end position="104"/>
    </location>
</feature>
<keyword evidence="3" id="KW-1185">Reference proteome</keyword>